<gene>
    <name evidence="2" type="ORF">PAALTS15_06484</name>
</gene>
<reference evidence="2 3" key="1">
    <citation type="submission" date="2013-05" db="EMBL/GenBank/DDBJ databases">
        <authorList>
            <person name="Strain E.A."/>
            <person name="Brown E."/>
            <person name="Allard M.W."/>
            <person name="Luo Y.L."/>
        </authorList>
    </citation>
    <scope>NUCLEOTIDE SEQUENCE [LARGE SCALE GENOMIC DNA]</scope>
    <source>
        <strain evidence="2 3">TS-15</strain>
    </source>
</reference>
<evidence type="ECO:0000259" key="1">
    <source>
        <dbReference type="PROSITE" id="PS50853"/>
    </source>
</evidence>
<dbReference type="Proteomes" id="UP000015344">
    <property type="component" value="Unassembled WGS sequence"/>
</dbReference>
<dbReference type="Gene3D" id="2.60.40.10">
    <property type="entry name" value="Immunoglobulins"/>
    <property type="match status" value="3"/>
</dbReference>
<protein>
    <submittedName>
        <fullName evidence="2">Glycoside hydrolase</fullName>
    </submittedName>
</protein>
<proteinExistence type="predicted"/>
<dbReference type="InterPro" id="IPR036116">
    <property type="entry name" value="FN3_sf"/>
</dbReference>
<dbReference type="EMBL" id="ATMT01000027">
    <property type="protein sequence ID" value="EPY08099.1"/>
    <property type="molecule type" value="Genomic_DNA"/>
</dbReference>
<dbReference type="AlphaFoldDB" id="S9STV9"/>
<dbReference type="Pfam" id="PF25788">
    <property type="entry name" value="Ig_Rha78A_N"/>
    <property type="match status" value="3"/>
</dbReference>
<dbReference type="PROSITE" id="PS50853">
    <property type="entry name" value="FN3"/>
    <property type="match status" value="1"/>
</dbReference>
<dbReference type="PATRIC" id="fig|1117108.3.peg.1336"/>
<sequence length="747" mass="86345">MPRALRVMKLCLILCFFVICYVGVHHQKVNAYSPNLSERMLQQDSKELMSERTDTSKTFLHSNNSRTTYISSRPMHYRTTSGWKDINNIFNISNNSKTIAYMNENVYELDVARKNAALHINYVGSNMALEPLNTISSSPQVKQNRIYYPNLWSNASFQYISQYDQMFLQIQLHNKKASQEYEFKLQSKDLIVSSQSPSRLELTNRLNHDEVFQLDGFIIDRKGKIRDSQFSIKHVNVNESVVKVNVNDKELEYPLQIVMMATPGISKTSSPDYSNSNKIYIDTPNFPISIIEKISFTSHSFELTPDGDYYTFSRPMKAYLTLEEYENAGYTNCKEEPGLDGRLVKYIGKTADGEPNELHVGKDELRTAWGGTTGKFYGAAFYSPFMSSSSSMTYVEVAITYTPTTSFAPIVSNLKPNNNEVVTDDTVHLSWTYSDAENQRQSAYEIEIFNGDKVYIKKKEMINTNSFELPPNSLLKNFHYSWRVRVWNSDNQVSEYSAPATFYWKEKEKPLRAYELSNHFKDGTIFFNWKYESPSKSPQSAYEINVYDENGKEFLSTAKINLNRSSHSAELGLFNTKKQYSWEVRVWDDKNTVSAYSERRAIIWGDKLKPLPPSQLQSRITNGAVEFQWNYKSPKDSPQAAYELLVYNQNGQIALQTGRISSQRSLHTLLLSSINTKETYTWKVRVWDQDNGVSDFSSISMLDLYQEVEYHYNPDGKLMFIYSKSKNKKIIEYVYDKNGNVIKVIKY</sequence>
<accession>S9STV9</accession>
<evidence type="ECO:0000313" key="2">
    <source>
        <dbReference type="EMBL" id="EPY08099.1"/>
    </source>
</evidence>
<organism evidence="2 3">
    <name type="scientific">Paenibacillus alvei TS-15</name>
    <dbReference type="NCBI Taxonomy" id="1117108"/>
    <lineage>
        <taxon>Bacteria</taxon>
        <taxon>Bacillati</taxon>
        <taxon>Bacillota</taxon>
        <taxon>Bacilli</taxon>
        <taxon>Bacillales</taxon>
        <taxon>Paenibacillaceae</taxon>
        <taxon>Paenibacillus</taxon>
    </lineage>
</organism>
<dbReference type="PANTHER" id="PTHR33307">
    <property type="entry name" value="ALPHA-RHAMNOSIDASE (EUROFUNG)"/>
    <property type="match status" value="1"/>
</dbReference>
<keyword evidence="2" id="KW-0378">Hydrolase</keyword>
<dbReference type="PANTHER" id="PTHR33307:SF11">
    <property type="entry name" value="ALPHA-L-RHAMNOSIDASE"/>
    <property type="match status" value="1"/>
</dbReference>
<comment type="caution">
    <text evidence="2">The sequence shown here is derived from an EMBL/GenBank/DDBJ whole genome shotgun (WGS) entry which is preliminary data.</text>
</comment>
<name>S9STV9_PAEAL</name>
<dbReference type="GO" id="GO:0016787">
    <property type="term" value="F:hydrolase activity"/>
    <property type="evidence" value="ECO:0007669"/>
    <property type="project" value="UniProtKB-KW"/>
</dbReference>
<evidence type="ECO:0000313" key="3">
    <source>
        <dbReference type="Proteomes" id="UP000015344"/>
    </source>
</evidence>
<dbReference type="InterPro" id="IPR013783">
    <property type="entry name" value="Ig-like_fold"/>
</dbReference>
<feature type="domain" description="Fibronectin type-III" evidence="1">
    <location>
        <begin position="410"/>
        <end position="507"/>
    </location>
</feature>
<dbReference type="SUPFAM" id="SSF49265">
    <property type="entry name" value="Fibronectin type III"/>
    <property type="match status" value="1"/>
</dbReference>
<dbReference type="InterPro" id="IPR016007">
    <property type="entry name" value="Alpha_rhamnosid"/>
</dbReference>
<dbReference type="InterPro" id="IPR003961">
    <property type="entry name" value="FN3_dom"/>
</dbReference>
<dbReference type="RefSeq" id="WP_021258774.1">
    <property type="nucleotide sequence ID" value="NZ_ATMT01000027.1"/>
</dbReference>